<protein>
    <submittedName>
        <fullName evidence="1">Uncharacterized protein</fullName>
    </submittedName>
</protein>
<comment type="caution">
    <text evidence="1">The sequence shown here is derived from an EMBL/GenBank/DDBJ whole genome shotgun (WGS) entry which is preliminary data.</text>
</comment>
<dbReference type="EMBL" id="JAIWYP010000003">
    <property type="protein sequence ID" value="KAH3848841.1"/>
    <property type="molecule type" value="Genomic_DNA"/>
</dbReference>
<sequence length="117" mass="13175">MSMSSIVSSLVAVITSKRNEIHFIRVKRSEIHFIIVKTSDIHFIRVTNGRLVQDRILNLQHKCGGGAHHQGNLYITSGTALYQYTVDGTLLRSCMTIHYDFGKVIINNLTVIAHIVK</sequence>
<reference evidence="1" key="2">
    <citation type="submission" date="2020-11" db="EMBL/GenBank/DDBJ databases">
        <authorList>
            <person name="McCartney M.A."/>
            <person name="Auch B."/>
            <person name="Kono T."/>
            <person name="Mallez S."/>
            <person name="Becker A."/>
            <person name="Gohl D.M."/>
            <person name="Silverstein K.A.T."/>
            <person name="Koren S."/>
            <person name="Bechman K.B."/>
            <person name="Herman A."/>
            <person name="Abrahante J.E."/>
            <person name="Garbe J."/>
        </authorList>
    </citation>
    <scope>NUCLEOTIDE SEQUENCE</scope>
    <source>
        <strain evidence="1">Duluth1</strain>
        <tissue evidence="1">Whole animal</tissue>
    </source>
</reference>
<dbReference type="Proteomes" id="UP000828390">
    <property type="component" value="Unassembled WGS sequence"/>
</dbReference>
<keyword evidence="2" id="KW-1185">Reference proteome</keyword>
<proteinExistence type="predicted"/>
<evidence type="ECO:0000313" key="2">
    <source>
        <dbReference type="Proteomes" id="UP000828390"/>
    </source>
</evidence>
<organism evidence="1 2">
    <name type="scientific">Dreissena polymorpha</name>
    <name type="common">Zebra mussel</name>
    <name type="synonym">Mytilus polymorpha</name>
    <dbReference type="NCBI Taxonomy" id="45954"/>
    <lineage>
        <taxon>Eukaryota</taxon>
        <taxon>Metazoa</taxon>
        <taxon>Spiralia</taxon>
        <taxon>Lophotrochozoa</taxon>
        <taxon>Mollusca</taxon>
        <taxon>Bivalvia</taxon>
        <taxon>Autobranchia</taxon>
        <taxon>Heteroconchia</taxon>
        <taxon>Euheterodonta</taxon>
        <taxon>Imparidentia</taxon>
        <taxon>Neoheterodontei</taxon>
        <taxon>Myida</taxon>
        <taxon>Dreissenoidea</taxon>
        <taxon>Dreissenidae</taxon>
        <taxon>Dreissena</taxon>
    </lineage>
</organism>
<gene>
    <name evidence="1" type="ORF">DPMN_091224</name>
</gene>
<evidence type="ECO:0000313" key="1">
    <source>
        <dbReference type="EMBL" id="KAH3848841.1"/>
    </source>
</evidence>
<dbReference type="AlphaFoldDB" id="A0A9D4KZJ6"/>
<name>A0A9D4KZJ6_DREPO</name>
<reference evidence="1" key="1">
    <citation type="journal article" date="2019" name="bioRxiv">
        <title>The Genome of the Zebra Mussel, Dreissena polymorpha: A Resource for Invasive Species Research.</title>
        <authorList>
            <person name="McCartney M.A."/>
            <person name="Auch B."/>
            <person name="Kono T."/>
            <person name="Mallez S."/>
            <person name="Zhang Y."/>
            <person name="Obille A."/>
            <person name="Becker A."/>
            <person name="Abrahante J.E."/>
            <person name="Garbe J."/>
            <person name="Badalamenti J.P."/>
            <person name="Herman A."/>
            <person name="Mangelson H."/>
            <person name="Liachko I."/>
            <person name="Sullivan S."/>
            <person name="Sone E.D."/>
            <person name="Koren S."/>
            <person name="Silverstein K.A.T."/>
            <person name="Beckman K.B."/>
            <person name="Gohl D.M."/>
        </authorList>
    </citation>
    <scope>NUCLEOTIDE SEQUENCE</scope>
    <source>
        <strain evidence="1">Duluth1</strain>
        <tissue evidence="1">Whole animal</tissue>
    </source>
</reference>
<accession>A0A9D4KZJ6</accession>